<name>A0ACC0B302_CATRO</name>
<gene>
    <name evidence="1" type="ORF">M9H77_16872</name>
</gene>
<dbReference type="Proteomes" id="UP001060085">
    <property type="component" value="Linkage Group LG04"/>
</dbReference>
<comment type="caution">
    <text evidence="1">The sequence shown here is derived from an EMBL/GenBank/DDBJ whole genome shotgun (WGS) entry which is preliminary data.</text>
</comment>
<protein>
    <submittedName>
        <fullName evidence="1">Uncharacterized protein</fullName>
    </submittedName>
</protein>
<evidence type="ECO:0000313" key="2">
    <source>
        <dbReference type="Proteomes" id="UP001060085"/>
    </source>
</evidence>
<evidence type="ECO:0000313" key="1">
    <source>
        <dbReference type="EMBL" id="KAI5667019.1"/>
    </source>
</evidence>
<keyword evidence="2" id="KW-1185">Reference proteome</keyword>
<reference evidence="2" key="1">
    <citation type="journal article" date="2023" name="Nat. Plants">
        <title>Single-cell RNA sequencing provides a high-resolution roadmap for understanding the multicellular compartmentation of specialized metabolism.</title>
        <authorList>
            <person name="Sun S."/>
            <person name="Shen X."/>
            <person name="Li Y."/>
            <person name="Li Y."/>
            <person name="Wang S."/>
            <person name="Li R."/>
            <person name="Zhang H."/>
            <person name="Shen G."/>
            <person name="Guo B."/>
            <person name="Wei J."/>
            <person name="Xu J."/>
            <person name="St-Pierre B."/>
            <person name="Chen S."/>
            <person name="Sun C."/>
        </authorList>
    </citation>
    <scope>NUCLEOTIDE SEQUENCE [LARGE SCALE GENOMIC DNA]</scope>
</reference>
<accession>A0ACC0B302</accession>
<sequence>MIQILFEELGKYGFLFDLKRGSEGYLTHLFFAHYDFVTLSKSYSTVFVMDSTYKTNCFKMPLLEIIGITSFNTSFYSCFAFFRKEGHEDYLWALGAFSKMLGHGIYPFVIVTDRELALMKAIWVGFPMASNLLCVLHIEKNILSKCKAYFDTKEGWEKLLAAWNRVVHSST</sequence>
<organism evidence="1 2">
    <name type="scientific">Catharanthus roseus</name>
    <name type="common">Madagascar periwinkle</name>
    <name type="synonym">Vinca rosea</name>
    <dbReference type="NCBI Taxonomy" id="4058"/>
    <lineage>
        <taxon>Eukaryota</taxon>
        <taxon>Viridiplantae</taxon>
        <taxon>Streptophyta</taxon>
        <taxon>Embryophyta</taxon>
        <taxon>Tracheophyta</taxon>
        <taxon>Spermatophyta</taxon>
        <taxon>Magnoliopsida</taxon>
        <taxon>eudicotyledons</taxon>
        <taxon>Gunneridae</taxon>
        <taxon>Pentapetalae</taxon>
        <taxon>asterids</taxon>
        <taxon>lamiids</taxon>
        <taxon>Gentianales</taxon>
        <taxon>Apocynaceae</taxon>
        <taxon>Rauvolfioideae</taxon>
        <taxon>Vinceae</taxon>
        <taxon>Catharanthinae</taxon>
        <taxon>Catharanthus</taxon>
    </lineage>
</organism>
<dbReference type="EMBL" id="CM044704">
    <property type="protein sequence ID" value="KAI5667019.1"/>
    <property type="molecule type" value="Genomic_DNA"/>
</dbReference>
<proteinExistence type="predicted"/>